<dbReference type="InterPro" id="IPR001792">
    <property type="entry name" value="Acylphosphatase-like_dom"/>
</dbReference>
<dbReference type="SUPFAM" id="SSF54975">
    <property type="entry name" value="Acylphosphatase/BLUF domain-like"/>
    <property type="match status" value="1"/>
</dbReference>
<evidence type="ECO:0000313" key="12">
    <source>
        <dbReference type="EMBL" id="MBR9728030.1"/>
    </source>
</evidence>
<evidence type="ECO:0000256" key="2">
    <source>
        <dbReference type="ARBA" id="ARBA00008097"/>
    </source>
</evidence>
<dbReference type="InterPro" id="IPR051060">
    <property type="entry name" value="Carbamoyltrans_HypF-like"/>
</dbReference>
<comment type="catalytic activity">
    <reaction evidence="9">
        <text>an acyl phosphate + H2O = a carboxylate + phosphate + H(+)</text>
        <dbReference type="Rhea" id="RHEA:14965"/>
        <dbReference type="ChEBI" id="CHEBI:15377"/>
        <dbReference type="ChEBI" id="CHEBI:15378"/>
        <dbReference type="ChEBI" id="CHEBI:29067"/>
        <dbReference type="ChEBI" id="CHEBI:43474"/>
        <dbReference type="ChEBI" id="CHEBI:59918"/>
        <dbReference type="EC" id="3.6.1.7"/>
    </reaction>
</comment>
<sequence length="842" mass="92597">MALQQVSIFIKGIVQGVGFRPFVFRLATEHHLTGTVLNDHRGVSIVFQGELENINHCLQILEQSPPPLARIDSIQTQSQLLSPALDNFSIIQSTKGQQQAIVALSGDKSTCQDCVNEMNDPDNRHFQYPFTNCTNCGPRYSIVQALPYDRGNTSMAAFDMCDDCARAYKDPLNRRYHAQPISCPHCGPHLSLQLISHSNISATAAELKPSPQSNTAAIINQTIDLLQQGKIIALKGLGGFHLMCDATNNDAVKLLRQRKNRAAKPLAVMVKNAEQAAYYVNASSAELQVLNSAEKPITVMQKRLMAEIDIPTQYALAPSVAPDIDRLGLFLPYTPLHHVLMNAFGKPLVATSANRSGEPMICDADTIINHLSHVVDAVLDHNRPILNACDDSVVQVIDQQLQVIRLARGYAPLTLPTGHAAIAQSLLAVGGQQKNALAFGFEQNMILSPHIGDLYSLEAQSYFERSLETFKRLYDFTPDYVIHDKHPNYTPSRWASEYGEHPHVSLITIQHHYAHVLAIMAANQQTQPVLGFSYDGTGLGDKGELWGSEVMLADTQSFTTVAHFSGFKLIGGEQAIKQPVRILLSLLFSSFSLETIKHLPINAIKQLSDSQLNNLYLLWKNPRHGIMCRSVGRLFDAVAVALNLIETNQFEGQAGMLIEAKAALAQSSSSTQVCQSAPPLLSLSMVSSAAGDIATESVTHSEFNEQVESPKKVTVWDSQALLKQLIEQRLQPCENTDKQTALLAWQFIEALAQGVEDIALQYATYPIVLCGGVFQNKLLFRQCLRNIKRNNLTRLPSHYVPVNDGGLALGQLWYGLHQLPLFQANSSTVAPPLSTDISTLNV</sequence>
<keyword evidence="3" id="KW-0436">Ligase</keyword>
<dbReference type="Pfam" id="PF01300">
    <property type="entry name" value="Sua5_yciO_yrdC"/>
    <property type="match status" value="1"/>
</dbReference>
<dbReference type="Gene3D" id="3.90.870.50">
    <property type="match status" value="1"/>
</dbReference>
<evidence type="ECO:0000256" key="9">
    <source>
        <dbReference type="PROSITE-ProRule" id="PRU00520"/>
    </source>
</evidence>
<feature type="domain" description="YrdC-like" evidence="11">
    <location>
        <begin position="216"/>
        <end position="409"/>
    </location>
</feature>
<feature type="active site" evidence="9">
    <location>
        <position position="20"/>
    </location>
</feature>
<dbReference type="SUPFAM" id="SSF55821">
    <property type="entry name" value="YrdC/RibB"/>
    <property type="match status" value="1"/>
</dbReference>
<comment type="function">
    <text evidence="8">Involved in the maturation of [NiFe] hydrogenases. Along with HypE, it catalyzes the synthesis of the CN ligands of the active site iron of [NiFe]-hydrogenases. HypF functions as a carbamoyl transferase using carbamoylphosphate as a substrate and transferring the carboxamido moiety in an ATP-dependent reaction to the thiolate of the C-terminal cysteine of HypE yielding a protein-S-carboxamide.</text>
</comment>
<dbReference type="PROSITE" id="PS51160">
    <property type="entry name" value="ACYLPHOSPHATASE_3"/>
    <property type="match status" value="1"/>
</dbReference>
<evidence type="ECO:0000256" key="4">
    <source>
        <dbReference type="ARBA" id="ARBA00022723"/>
    </source>
</evidence>
<dbReference type="InterPro" id="IPR055128">
    <property type="entry name" value="HypF_C_2"/>
</dbReference>
<keyword evidence="13" id="KW-1185">Reference proteome</keyword>
<comment type="similarity">
    <text evidence="2 8">Belongs to the carbamoyltransferase HypF family.</text>
</comment>
<evidence type="ECO:0000256" key="1">
    <source>
        <dbReference type="ARBA" id="ARBA00004711"/>
    </source>
</evidence>
<dbReference type="InterPro" id="IPR006070">
    <property type="entry name" value="Sua5-like_dom"/>
</dbReference>
<dbReference type="Gene3D" id="3.30.420.40">
    <property type="match status" value="1"/>
</dbReference>
<name>A0ABS5I3Z8_9GAMM</name>
<evidence type="ECO:0000259" key="11">
    <source>
        <dbReference type="PROSITE" id="PS51163"/>
    </source>
</evidence>
<dbReference type="PROSITE" id="PS00150">
    <property type="entry name" value="ACYLPHOSPHATASE_1"/>
    <property type="match status" value="1"/>
</dbReference>
<accession>A0ABS5I3Z8</accession>
<gene>
    <name evidence="12" type="primary">hypF</name>
    <name evidence="12" type="ORF">G3R48_08545</name>
</gene>
<evidence type="ECO:0000313" key="13">
    <source>
        <dbReference type="Proteomes" id="UP000811844"/>
    </source>
</evidence>
<dbReference type="Proteomes" id="UP000811844">
    <property type="component" value="Unassembled WGS sequence"/>
</dbReference>
<dbReference type="Pfam" id="PF00708">
    <property type="entry name" value="Acylphosphatase"/>
    <property type="match status" value="1"/>
</dbReference>
<feature type="active site" evidence="9">
    <location>
        <position position="38"/>
    </location>
</feature>
<dbReference type="Pfam" id="PF07503">
    <property type="entry name" value="zf-HYPF"/>
    <property type="match status" value="2"/>
</dbReference>
<evidence type="ECO:0000256" key="5">
    <source>
        <dbReference type="ARBA" id="ARBA00022771"/>
    </source>
</evidence>
<dbReference type="InterPro" id="IPR017968">
    <property type="entry name" value="Acylphosphatase_CS"/>
</dbReference>
<dbReference type="EC" id="6.2.-.-" evidence="8"/>
<dbReference type="Pfam" id="PF17788">
    <property type="entry name" value="HypF_C"/>
    <property type="match status" value="1"/>
</dbReference>
<organism evidence="12 13">
    <name type="scientific">Shewanella intestini</name>
    <dbReference type="NCBI Taxonomy" id="2017544"/>
    <lineage>
        <taxon>Bacteria</taxon>
        <taxon>Pseudomonadati</taxon>
        <taxon>Pseudomonadota</taxon>
        <taxon>Gammaproteobacteria</taxon>
        <taxon>Alteromonadales</taxon>
        <taxon>Shewanellaceae</taxon>
        <taxon>Shewanella</taxon>
    </lineage>
</organism>
<dbReference type="PIRSF" id="PIRSF006256">
    <property type="entry name" value="CMPcnvr_hdrg_mat"/>
    <property type="match status" value="1"/>
</dbReference>
<comment type="catalytic activity">
    <reaction evidence="7 8">
        <text>C-terminal L-cysteinyl-[HypE protein] + carbamoyl phosphate + ATP + H2O = C-terminal S-carboxamide-L-cysteinyl-[HypE protein] + AMP + phosphate + diphosphate + H(+)</text>
        <dbReference type="Rhea" id="RHEA:55636"/>
        <dbReference type="Rhea" id="RHEA-COMP:14247"/>
        <dbReference type="Rhea" id="RHEA-COMP:14392"/>
        <dbReference type="ChEBI" id="CHEBI:15377"/>
        <dbReference type="ChEBI" id="CHEBI:15378"/>
        <dbReference type="ChEBI" id="CHEBI:30616"/>
        <dbReference type="ChEBI" id="CHEBI:33019"/>
        <dbReference type="ChEBI" id="CHEBI:43474"/>
        <dbReference type="ChEBI" id="CHEBI:58228"/>
        <dbReference type="ChEBI" id="CHEBI:76913"/>
        <dbReference type="ChEBI" id="CHEBI:139126"/>
        <dbReference type="ChEBI" id="CHEBI:456215"/>
    </reaction>
</comment>
<dbReference type="PANTHER" id="PTHR42959">
    <property type="entry name" value="CARBAMOYLTRANSFERASE"/>
    <property type="match status" value="1"/>
</dbReference>
<protein>
    <recommendedName>
        <fullName evidence="8">Carbamoyltransferase HypF</fullName>
        <ecNumber evidence="8">6.2.-.-</ecNumber>
    </recommendedName>
</protein>
<dbReference type="Gene3D" id="3.30.420.360">
    <property type="match status" value="1"/>
</dbReference>
<dbReference type="InterPro" id="IPR011125">
    <property type="entry name" value="Znf_HypF"/>
</dbReference>
<dbReference type="RefSeq" id="WP_153664230.1">
    <property type="nucleotide sequence ID" value="NZ_JAAIKR010000006.1"/>
</dbReference>
<dbReference type="Gene3D" id="3.30.110.120">
    <property type="match status" value="1"/>
</dbReference>
<evidence type="ECO:0000259" key="10">
    <source>
        <dbReference type="PROSITE" id="PS51160"/>
    </source>
</evidence>
<evidence type="ECO:0000256" key="3">
    <source>
        <dbReference type="ARBA" id="ARBA00022598"/>
    </source>
</evidence>
<comment type="caution">
    <text evidence="12">The sequence shown here is derived from an EMBL/GenBank/DDBJ whole genome shotgun (WGS) entry which is preliminary data.</text>
</comment>
<evidence type="ECO:0000256" key="6">
    <source>
        <dbReference type="ARBA" id="ARBA00022833"/>
    </source>
</evidence>
<reference evidence="12 13" key="1">
    <citation type="submission" date="2020-02" db="EMBL/GenBank/DDBJ databases">
        <title>Shewanella WXL01 sp. nov., a marine bacterium isolated from green algae in Luhuitou Fringing Reef (Northern South China Sea).</title>
        <authorList>
            <person name="Wang X."/>
        </authorList>
    </citation>
    <scope>NUCLEOTIDE SEQUENCE [LARGE SCALE GENOMIC DNA]</scope>
    <source>
        <strain evidence="12 13">MCCC 1A01895</strain>
    </source>
</reference>
<dbReference type="NCBIfam" id="TIGR00143">
    <property type="entry name" value="hypF"/>
    <property type="match status" value="1"/>
</dbReference>
<keyword evidence="9" id="KW-0378">Hydrolase</keyword>
<dbReference type="InterPro" id="IPR036046">
    <property type="entry name" value="Acylphosphatase-like_dom_sf"/>
</dbReference>
<keyword evidence="5" id="KW-0863">Zinc-finger</keyword>
<keyword evidence="4" id="KW-0479">Metal-binding</keyword>
<dbReference type="PANTHER" id="PTHR42959:SF1">
    <property type="entry name" value="CARBAMOYLTRANSFERASE HYPF"/>
    <property type="match status" value="1"/>
</dbReference>
<comment type="pathway">
    <text evidence="1 8">Protein modification; [NiFe] hydrogenase maturation.</text>
</comment>
<dbReference type="Pfam" id="PF22521">
    <property type="entry name" value="HypF_C_2"/>
    <property type="match status" value="1"/>
</dbReference>
<keyword evidence="6" id="KW-0862">Zinc</keyword>
<dbReference type="InterPro" id="IPR004421">
    <property type="entry name" value="Carbamoyltransferase_HypF"/>
</dbReference>
<dbReference type="EMBL" id="JAAIKR010000006">
    <property type="protein sequence ID" value="MBR9728030.1"/>
    <property type="molecule type" value="Genomic_DNA"/>
</dbReference>
<dbReference type="InterPro" id="IPR017945">
    <property type="entry name" value="DHBP_synth_RibB-like_a/b_dom"/>
</dbReference>
<feature type="domain" description="Acylphosphatase-like" evidence="10">
    <location>
        <begin position="5"/>
        <end position="92"/>
    </location>
</feature>
<evidence type="ECO:0000256" key="7">
    <source>
        <dbReference type="ARBA" id="ARBA00048220"/>
    </source>
</evidence>
<proteinExistence type="inferred from homology"/>
<dbReference type="InterPro" id="IPR041440">
    <property type="entry name" value="HypF_C"/>
</dbReference>
<evidence type="ECO:0000256" key="8">
    <source>
        <dbReference type="PIRNR" id="PIRNR006256"/>
    </source>
</evidence>
<dbReference type="PROSITE" id="PS51163">
    <property type="entry name" value="YRDC"/>
    <property type="match status" value="1"/>
</dbReference>